<dbReference type="SUPFAM" id="SSF48452">
    <property type="entry name" value="TPR-like"/>
    <property type="match status" value="1"/>
</dbReference>
<dbReference type="InterPro" id="IPR039565">
    <property type="entry name" value="BamD-like"/>
</dbReference>
<evidence type="ECO:0000259" key="4">
    <source>
        <dbReference type="Pfam" id="PF13525"/>
    </source>
</evidence>
<proteinExistence type="inferred from homology"/>
<gene>
    <name evidence="5" type="ORF">H8E79_07120</name>
</gene>
<name>A0A8J6NBH7_9BACT</name>
<keyword evidence="1" id="KW-0732">Signal</keyword>
<dbReference type="Proteomes" id="UP000599024">
    <property type="component" value="Unassembled WGS sequence"/>
</dbReference>
<evidence type="ECO:0000313" key="5">
    <source>
        <dbReference type="EMBL" id="MBC8208920.1"/>
    </source>
</evidence>
<accession>A0A8J6NBH7</accession>
<dbReference type="InterPro" id="IPR011990">
    <property type="entry name" value="TPR-like_helical_dom_sf"/>
</dbReference>
<keyword evidence="2" id="KW-0472">Membrane</keyword>
<dbReference type="HAMAP" id="MF_00922">
    <property type="entry name" value="OM_assembly_BamD"/>
    <property type="match status" value="1"/>
</dbReference>
<dbReference type="PANTHER" id="PTHR37423:SF2">
    <property type="entry name" value="MEMBRANE-BOUND LYTIC MUREIN TRANSGLYCOSYLASE C"/>
    <property type="match status" value="1"/>
</dbReference>
<dbReference type="EMBL" id="JACNLK010000061">
    <property type="protein sequence ID" value="MBC8208920.1"/>
    <property type="molecule type" value="Genomic_DNA"/>
</dbReference>
<dbReference type="InterPro" id="IPR017689">
    <property type="entry name" value="BamD"/>
</dbReference>
<dbReference type="PROSITE" id="PS51257">
    <property type="entry name" value="PROKAR_LIPOPROTEIN"/>
    <property type="match status" value="1"/>
</dbReference>
<dbReference type="AlphaFoldDB" id="A0A8J6NBH7"/>
<evidence type="ECO:0000256" key="2">
    <source>
        <dbReference type="ARBA" id="ARBA00023136"/>
    </source>
</evidence>
<organism evidence="5 6">
    <name type="scientific">Candidatus Desulfatifera sulfidica</name>
    <dbReference type="NCBI Taxonomy" id="2841691"/>
    <lineage>
        <taxon>Bacteria</taxon>
        <taxon>Pseudomonadati</taxon>
        <taxon>Thermodesulfobacteriota</taxon>
        <taxon>Desulfobulbia</taxon>
        <taxon>Desulfobulbales</taxon>
        <taxon>Desulfobulbaceae</taxon>
        <taxon>Candidatus Desulfatifera</taxon>
    </lineage>
</organism>
<keyword evidence="3" id="KW-0998">Cell outer membrane</keyword>
<protein>
    <submittedName>
        <fullName evidence="5">Outer membrane protein assembly factor BamD</fullName>
    </submittedName>
</protein>
<feature type="domain" description="Outer membrane lipoprotein BamD-like" evidence="4">
    <location>
        <begin position="54"/>
        <end position="225"/>
    </location>
</feature>
<dbReference type="Gene3D" id="1.25.40.10">
    <property type="entry name" value="Tetratricopeptide repeat domain"/>
    <property type="match status" value="1"/>
</dbReference>
<dbReference type="NCBIfam" id="TIGR03302">
    <property type="entry name" value="OM_YfiO"/>
    <property type="match status" value="1"/>
</dbReference>
<comment type="caution">
    <text evidence="5">The sequence shown here is derived from an EMBL/GenBank/DDBJ whole genome shotgun (WGS) entry which is preliminary data.</text>
</comment>
<reference evidence="5 6" key="1">
    <citation type="submission" date="2020-08" db="EMBL/GenBank/DDBJ databases">
        <title>Bridging the membrane lipid divide: bacteria of the FCB group superphylum have the potential to synthesize archaeal ether lipids.</title>
        <authorList>
            <person name="Villanueva L."/>
            <person name="Von Meijenfeldt F.A.B."/>
            <person name="Westbye A.B."/>
            <person name="Yadav S."/>
            <person name="Hopmans E.C."/>
            <person name="Dutilh B.E."/>
            <person name="Sinninghe Damste J.S."/>
        </authorList>
    </citation>
    <scope>NUCLEOTIDE SEQUENCE [LARGE SCALE GENOMIC DNA]</scope>
    <source>
        <strain evidence="5">NIOZ-UU81</strain>
    </source>
</reference>
<evidence type="ECO:0000313" key="6">
    <source>
        <dbReference type="Proteomes" id="UP000599024"/>
    </source>
</evidence>
<dbReference type="Pfam" id="PF13525">
    <property type="entry name" value="YfiO"/>
    <property type="match status" value="1"/>
</dbReference>
<evidence type="ECO:0000256" key="1">
    <source>
        <dbReference type="ARBA" id="ARBA00022729"/>
    </source>
</evidence>
<evidence type="ECO:0000256" key="3">
    <source>
        <dbReference type="ARBA" id="ARBA00023237"/>
    </source>
</evidence>
<dbReference type="PANTHER" id="PTHR37423">
    <property type="entry name" value="SOLUBLE LYTIC MUREIN TRANSGLYCOSYLASE-RELATED"/>
    <property type="match status" value="1"/>
</dbReference>
<sequence length="257" mass="29561">MRSTQTIHPSFSRTLLCAALLTLTLLGGCAKMEDMFTFTSKTQNVQETVDNLAIQGMDEYNVGKYFKARQHFTEILEKYPFSKQAMLAELKSADCNYFLGHYPEAQTLYQSFEQRYPTNEAIPYVMYQIGMCNYQRIDRIDRDTSGATSAIRDFSRLLRTFPDSPYTSDAQARIRAAHEFMSNHEYFVVQYYLRNNKLDQGVRRLKYIISTYPDAEITPRAQELLNQIEAGNAPQGGLSAWFSGLSLPNWQTWVPGK</sequence>